<dbReference type="Proteomes" id="UP000304382">
    <property type="component" value="Unassembled WGS sequence"/>
</dbReference>
<evidence type="ECO:0000313" key="1">
    <source>
        <dbReference type="EMBL" id="GCF14242.1"/>
    </source>
</evidence>
<evidence type="ECO:0008006" key="3">
    <source>
        <dbReference type="Google" id="ProtNLM"/>
    </source>
</evidence>
<dbReference type="InterPro" id="IPR038594">
    <property type="entry name" value="SepF-like_sf"/>
</dbReference>
<accession>A0A4C2EIN7</accession>
<protein>
    <recommendedName>
        <fullName evidence="3">DUF552 domain-containing protein</fullName>
    </recommendedName>
</protein>
<evidence type="ECO:0000313" key="2">
    <source>
        <dbReference type="Proteomes" id="UP000304382"/>
    </source>
</evidence>
<comment type="caution">
    <text evidence="1">The sequence shown here is derived from an EMBL/GenBank/DDBJ whole genome shotgun (WGS) entry which is preliminary data.</text>
</comment>
<dbReference type="Gene3D" id="3.30.110.150">
    <property type="entry name" value="SepF-like protein"/>
    <property type="match status" value="1"/>
</dbReference>
<gene>
    <name evidence="1" type="ORF">Harman_21770</name>
</gene>
<organism evidence="1 2">
    <name type="scientific">Haloarcula mannanilytica</name>
    <dbReference type="NCBI Taxonomy" id="2509225"/>
    <lineage>
        <taxon>Archaea</taxon>
        <taxon>Methanobacteriati</taxon>
        <taxon>Methanobacteriota</taxon>
        <taxon>Stenosarchaea group</taxon>
        <taxon>Halobacteria</taxon>
        <taxon>Halobacteriales</taxon>
        <taxon>Haloarculaceae</taxon>
        <taxon>Haloarcula</taxon>
    </lineage>
</organism>
<dbReference type="EMBL" id="BIXZ01000003">
    <property type="protein sequence ID" value="GCF14242.1"/>
    <property type="molecule type" value="Genomic_DNA"/>
</dbReference>
<dbReference type="InterPro" id="IPR012426">
    <property type="entry name" value="SepF_arc"/>
</dbReference>
<dbReference type="PIRSF" id="PIRSF019313">
    <property type="entry name" value="UCP019313"/>
    <property type="match status" value="1"/>
</dbReference>
<dbReference type="InterPro" id="IPR007561">
    <property type="entry name" value="Cell_div_SepF/SepF-rel"/>
</dbReference>
<dbReference type="AlphaFoldDB" id="A0A4C2EIN7"/>
<dbReference type="Pfam" id="PF04472">
    <property type="entry name" value="SepF"/>
    <property type="match status" value="1"/>
</dbReference>
<name>A0A4C2EIN7_9EURY</name>
<reference evidence="1 2" key="1">
    <citation type="submission" date="2019-02" db="EMBL/GenBank/DDBJ databases">
        <title>Haloarcula mannanilyticum sp. nov., a mannan degrading haloarchaeon isolated from commercial salt.</title>
        <authorList>
            <person name="Enomoto S."/>
            <person name="Shimane Y."/>
            <person name="Kamekura M."/>
            <person name="Ito T."/>
            <person name="Moriya O."/>
            <person name="Ihara K."/>
            <person name="Takahashi-Ando N."/>
            <person name="Fukushima Y."/>
            <person name="Yoshida Y."/>
            <person name="Usama R."/>
            <person name="Takai K."/>
            <person name="Minegishi H."/>
        </authorList>
    </citation>
    <scope>NUCLEOTIDE SEQUENCE [LARGE SCALE GENOMIC DNA]</scope>
    <source>
        <strain evidence="1 2">MD130-1</strain>
    </source>
</reference>
<sequence length="133" mass="14763">MDEKLKRVADAVSDMGLMSKILGESGSSRNTEDYVELDANEFEMTGTELERQVRIARISDKQDVIDIKDAVYDGDVVVADITRHSTQDRTMEHISDELKQVANEVGGDIVQKDDDQLIITPAGVGIARERLGR</sequence>
<keyword evidence="2" id="KW-1185">Reference proteome</keyword>
<proteinExistence type="predicted"/>